<evidence type="ECO:0000259" key="3">
    <source>
        <dbReference type="Pfam" id="PF01656"/>
    </source>
</evidence>
<dbReference type="GO" id="GO:0005524">
    <property type="term" value="F:ATP binding"/>
    <property type="evidence" value="ECO:0007669"/>
    <property type="project" value="UniProtKB-KW"/>
</dbReference>
<evidence type="ECO:0000313" key="5">
    <source>
        <dbReference type="Proteomes" id="UP000036938"/>
    </source>
</evidence>
<reference evidence="4 5" key="1">
    <citation type="journal article" date="2015" name="Int. J. Syst. Evol. Microbiol.">
        <title>Aestuariivita atlantica sp. nov., isolated from deep sea sediment of the Atlantic Ocean.</title>
        <authorList>
            <person name="Li G."/>
            <person name="Lai Q."/>
            <person name="Du Y."/>
            <person name="Liu X."/>
            <person name="Sun F."/>
            <person name="Shao Z."/>
        </authorList>
    </citation>
    <scope>NUCLEOTIDE SEQUENCE [LARGE SCALE GENOMIC DNA]</scope>
    <source>
        <strain evidence="4 5">22II-S11-z3</strain>
    </source>
</reference>
<dbReference type="PANTHER" id="PTHR43384:SF6">
    <property type="entry name" value="SEPTUM SITE-DETERMINING PROTEIN MIND HOMOLOG, CHLOROPLASTIC"/>
    <property type="match status" value="1"/>
</dbReference>
<dbReference type="Proteomes" id="UP000036938">
    <property type="component" value="Unassembled WGS sequence"/>
</dbReference>
<dbReference type="PANTHER" id="PTHR43384">
    <property type="entry name" value="SEPTUM SITE-DETERMINING PROTEIN MIND HOMOLOG, CHLOROPLASTIC-RELATED"/>
    <property type="match status" value="1"/>
</dbReference>
<dbReference type="Gene3D" id="3.40.50.300">
    <property type="entry name" value="P-loop containing nucleotide triphosphate hydrolases"/>
    <property type="match status" value="1"/>
</dbReference>
<evidence type="ECO:0000313" key="4">
    <source>
        <dbReference type="EMBL" id="KNG92192.1"/>
    </source>
</evidence>
<evidence type="ECO:0000256" key="1">
    <source>
        <dbReference type="ARBA" id="ARBA00022741"/>
    </source>
</evidence>
<proteinExistence type="predicted"/>
<dbReference type="EMBL" id="AQQZ01000012">
    <property type="protein sequence ID" value="KNG92192.1"/>
    <property type="molecule type" value="Genomic_DNA"/>
</dbReference>
<feature type="domain" description="CobQ/CobB/MinD/ParA nucleotide binding" evidence="3">
    <location>
        <begin position="4"/>
        <end position="232"/>
    </location>
</feature>
<evidence type="ECO:0000256" key="2">
    <source>
        <dbReference type="ARBA" id="ARBA00022840"/>
    </source>
</evidence>
<keyword evidence="1" id="KW-0547">Nucleotide-binding</keyword>
<dbReference type="GO" id="GO:0009898">
    <property type="term" value="C:cytoplasmic side of plasma membrane"/>
    <property type="evidence" value="ECO:0007669"/>
    <property type="project" value="TreeGrafter"/>
</dbReference>
<dbReference type="AlphaFoldDB" id="A0A0L1JKE5"/>
<keyword evidence="2" id="KW-0067">ATP-binding</keyword>
<name>A0A0L1JKE5_9RHOB</name>
<dbReference type="RefSeq" id="WP_050532420.1">
    <property type="nucleotide sequence ID" value="NZ_AQQZ01000012.1"/>
</dbReference>
<sequence>MKIATVGKGGSGKTTIAGTLTRIFADEGRKILAIDGDPNPNLALTLGMSRAEADAITYISPKIMTQGEKVDGVVQMVPTIPREEIIATYASPAADNVDLIVMGQPAHGTAGMGCMCASHRAVRGLVAELTSFGDHTVTDMEAGLEHLRRGTARHVDMMLVVAEPYYRSLEAAMRTAALAKELGIKHIKVVANKVRNDADMEAIQTFCDQHGMEIIGAVPLDDDMVEAERQEKAPYDHAPGSPGVQSLRRVATAIDELARA</sequence>
<accession>A0A0L1JKE5</accession>
<organism evidence="4 5">
    <name type="scientific">Pseudaestuariivita atlantica</name>
    <dbReference type="NCBI Taxonomy" id="1317121"/>
    <lineage>
        <taxon>Bacteria</taxon>
        <taxon>Pseudomonadati</taxon>
        <taxon>Pseudomonadota</taxon>
        <taxon>Alphaproteobacteria</taxon>
        <taxon>Rhodobacterales</taxon>
        <taxon>Paracoccaceae</taxon>
        <taxon>Pseudaestuariivita</taxon>
    </lineage>
</organism>
<dbReference type="SUPFAM" id="SSF52540">
    <property type="entry name" value="P-loop containing nucleoside triphosphate hydrolases"/>
    <property type="match status" value="1"/>
</dbReference>
<dbReference type="Pfam" id="PF01656">
    <property type="entry name" value="CbiA"/>
    <property type="match status" value="1"/>
</dbReference>
<dbReference type="InterPro" id="IPR014433">
    <property type="entry name" value="CooC"/>
</dbReference>
<dbReference type="GO" id="GO:0005829">
    <property type="term" value="C:cytosol"/>
    <property type="evidence" value="ECO:0007669"/>
    <property type="project" value="TreeGrafter"/>
</dbReference>
<comment type="caution">
    <text evidence="4">The sequence shown here is derived from an EMBL/GenBank/DDBJ whole genome shotgun (WGS) entry which is preliminary data.</text>
</comment>
<dbReference type="GO" id="GO:0051782">
    <property type="term" value="P:negative regulation of cell division"/>
    <property type="evidence" value="ECO:0007669"/>
    <property type="project" value="TreeGrafter"/>
</dbReference>
<dbReference type="OrthoDB" id="7346657at2"/>
<dbReference type="GO" id="GO:0016887">
    <property type="term" value="F:ATP hydrolysis activity"/>
    <property type="evidence" value="ECO:0007669"/>
    <property type="project" value="TreeGrafter"/>
</dbReference>
<dbReference type="PATRIC" id="fig|1317121.7.peg.814"/>
<dbReference type="PIRSF" id="PIRSF005647">
    <property type="entry name" value="CooC"/>
    <property type="match status" value="1"/>
</dbReference>
<protein>
    <recommendedName>
        <fullName evidence="3">CobQ/CobB/MinD/ParA nucleotide binding domain-containing protein</fullName>
    </recommendedName>
</protein>
<gene>
    <name evidence="4" type="ORF">ATO11_18575</name>
</gene>
<dbReference type="InterPro" id="IPR050625">
    <property type="entry name" value="ParA/MinD_ATPase"/>
</dbReference>
<keyword evidence="5" id="KW-1185">Reference proteome</keyword>
<dbReference type="InterPro" id="IPR002586">
    <property type="entry name" value="CobQ/CobB/MinD/ParA_Nub-bd_dom"/>
</dbReference>
<dbReference type="InterPro" id="IPR027417">
    <property type="entry name" value="P-loop_NTPase"/>
</dbReference>